<reference evidence="1 2" key="1">
    <citation type="submission" date="2024-01" db="EMBL/GenBank/DDBJ databases">
        <title>The complete chloroplast genome sequence of Lithospermum erythrorhizon: insights into the phylogenetic relationship among Boraginaceae species and the maternal lineages of purple gromwells.</title>
        <authorList>
            <person name="Okada T."/>
            <person name="Watanabe K."/>
        </authorList>
    </citation>
    <scope>NUCLEOTIDE SEQUENCE [LARGE SCALE GENOMIC DNA]</scope>
</reference>
<comment type="caution">
    <text evidence="1">The sequence shown here is derived from an EMBL/GenBank/DDBJ whole genome shotgun (WGS) entry which is preliminary data.</text>
</comment>
<name>A0AAV3R7E6_LITER</name>
<protein>
    <submittedName>
        <fullName evidence="1">Uncharacterized protein</fullName>
    </submittedName>
</protein>
<dbReference type="InterPro" id="IPR036691">
    <property type="entry name" value="Endo/exonu/phosph_ase_sf"/>
</dbReference>
<evidence type="ECO:0000313" key="2">
    <source>
        <dbReference type="Proteomes" id="UP001454036"/>
    </source>
</evidence>
<proteinExistence type="predicted"/>
<accession>A0AAV3R7E6</accession>
<sequence>MSDGSGNLPFMESILMLIKELFGPLVVDDKPWLIGGDFNIVKNSSESVRGELPDSQGMWKLNECISSINVMEKC</sequence>
<dbReference type="EMBL" id="BAABME010008022">
    <property type="protein sequence ID" value="GAA0172225.1"/>
    <property type="molecule type" value="Genomic_DNA"/>
</dbReference>
<dbReference type="Proteomes" id="UP001454036">
    <property type="component" value="Unassembled WGS sequence"/>
</dbReference>
<evidence type="ECO:0000313" key="1">
    <source>
        <dbReference type="EMBL" id="GAA0172225.1"/>
    </source>
</evidence>
<dbReference type="AlphaFoldDB" id="A0AAV3R7E6"/>
<keyword evidence="2" id="KW-1185">Reference proteome</keyword>
<dbReference type="SUPFAM" id="SSF56219">
    <property type="entry name" value="DNase I-like"/>
    <property type="match status" value="1"/>
</dbReference>
<organism evidence="1 2">
    <name type="scientific">Lithospermum erythrorhizon</name>
    <name type="common">Purple gromwell</name>
    <name type="synonym">Lithospermum officinale var. erythrorhizon</name>
    <dbReference type="NCBI Taxonomy" id="34254"/>
    <lineage>
        <taxon>Eukaryota</taxon>
        <taxon>Viridiplantae</taxon>
        <taxon>Streptophyta</taxon>
        <taxon>Embryophyta</taxon>
        <taxon>Tracheophyta</taxon>
        <taxon>Spermatophyta</taxon>
        <taxon>Magnoliopsida</taxon>
        <taxon>eudicotyledons</taxon>
        <taxon>Gunneridae</taxon>
        <taxon>Pentapetalae</taxon>
        <taxon>asterids</taxon>
        <taxon>lamiids</taxon>
        <taxon>Boraginales</taxon>
        <taxon>Boraginaceae</taxon>
        <taxon>Boraginoideae</taxon>
        <taxon>Lithospermeae</taxon>
        <taxon>Lithospermum</taxon>
    </lineage>
</organism>
<gene>
    <name evidence="1" type="ORF">LIER_26087</name>
</gene>